<accession>A0A0F9BZU0</accession>
<protein>
    <submittedName>
        <fullName evidence="1">Uncharacterized protein</fullName>
    </submittedName>
</protein>
<organism evidence="1">
    <name type="scientific">marine sediment metagenome</name>
    <dbReference type="NCBI Taxonomy" id="412755"/>
    <lineage>
        <taxon>unclassified sequences</taxon>
        <taxon>metagenomes</taxon>
        <taxon>ecological metagenomes</taxon>
    </lineage>
</organism>
<reference evidence="1" key="1">
    <citation type="journal article" date="2015" name="Nature">
        <title>Complex archaea that bridge the gap between prokaryotes and eukaryotes.</title>
        <authorList>
            <person name="Spang A."/>
            <person name="Saw J.H."/>
            <person name="Jorgensen S.L."/>
            <person name="Zaremba-Niedzwiedzka K."/>
            <person name="Martijn J."/>
            <person name="Lind A.E."/>
            <person name="van Eijk R."/>
            <person name="Schleper C."/>
            <person name="Guy L."/>
            <person name="Ettema T.J."/>
        </authorList>
    </citation>
    <scope>NUCLEOTIDE SEQUENCE</scope>
</reference>
<evidence type="ECO:0000313" key="1">
    <source>
        <dbReference type="EMBL" id="KKL19477.1"/>
    </source>
</evidence>
<dbReference type="EMBL" id="LAZR01038476">
    <property type="protein sequence ID" value="KKL19477.1"/>
    <property type="molecule type" value="Genomic_DNA"/>
</dbReference>
<sequence>MSEIIRAKGISNQTAGEDLDLDGGADGIVTTLQDDKSYTIKDSLGNVIFTITPLSVGAVTVSLTGTAAKNIAIFSAAANTALGAIAGLAIDKASGNPAGNFRLFNDEIQMISEEDSGTGHSID</sequence>
<feature type="non-terminal residue" evidence="1">
    <location>
        <position position="123"/>
    </location>
</feature>
<name>A0A0F9BZU0_9ZZZZ</name>
<comment type="caution">
    <text evidence="1">The sequence shown here is derived from an EMBL/GenBank/DDBJ whole genome shotgun (WGS) entry which is preliminary data.</text>
</comment>
<dbReference type="AlphaFoldDB" id="A0A0F9BZU0"/>
<gene>
    <name evidence="1" type="ORF">LCGC14_2465100</name>
</gene>
<proteinExistence type="predicted"/>